<keyword evidence="3" id="KW-1185">Reference proteome</keyword>
<reference evidence="2" key="1">
    <citation type="submission" date="2020-08" db="EMBL/GenBank/DDBJ databases">
        <title>Multicomponent nature underlies the extraordinary mechanical properties of spider dragline silk.</title>
        <authorList>
            <person name="Kono N."/>
            <person name="Nakamura H."/>
            <person name="Mori M."/>
            <person name="Yoshida Y."/>
            <person name="Ohtoshi R."/>
            <person name="Malay A.D."/>
            <person name="Moran D.A.P."/>
            <person name="Tomita M."/>
            <person name="Numata K."/>
            <person name="Arakawa K."/>
        </authorList>
    </citation>
    <scope>NUCLEOTIDE SEQUENCE</scope>
</reference>
<accession>A0A8X6MUQ3</accession>
<sequence length="83" mass="9492">MCLSHILIFIHPQYPHRNQWKKLSPTKSFPSSNKKDTPKKPEQQSTLKMLVETEQNMCSFGASFEFLPAASVFLPKNMFSSSS</sequence>
<gene>
    <name evidence="2" type="ORF">NPIL_325241</name>
</gene>
<feature type="region of interest" description="Disordered" evidence="1">
    <location>
        <begin position="20"/>
        <end position="44"/>
    </location>
</feature>
<dbReference type="AlphaFoldDB" id="A0A8X6MUQ3"/>
<name>A0A8X6MUQ3_NEPPI</name>
<proteinExistence type="predicted"/>
<organism evidence="2 3">
    <name type="scientific">Nephila pilipes</name>
    <name type="common">Giant wood spider</name>
    <name type="synonym">Nephila maculata</name>
    <dbReference type="NCBI Taxonomy" id="299642"/>
    <lineage>
        <taxon>Eukaryota</taxon>
        <taxon>Metazoa</taxon>
        <taxon>Ecdysozoa</taxon>
        <taxon>Arthropoda</taxon>
        <taxon>Chelicerata</taxon>
        <taxon>Arachnida</taxon>
        <taxon>Araneae</taxon>
        <taxon>Araneomorphae</taxon>
        <taxon>Entelegynae</taxon>
        <taxon>Araneoidea</taxon>
        <taxon>Nephilidae</taxon>
        <taxon>Nephila</taxon>
    </lineage>
</organism>
<evidence type="ECO:0000256" key="1">
    <source>
        <dbReference type="SAM" id="MobiDB-lite"/>
    </source>
</evidence>
<evidence type="ECO:0000313" key="2">
    <source>
        <dbReference type="EMBL" id="GFS78752.1"/>
    </source>
</evidence>
<feature type="compositionally biased region" description="Basic and acidic residues" evidence="1">
    <location>
        <begin position="33"/>
        <end position="42"/>
    </location>
</feature>
<protein>
    <submittedName>
        <fullName evidence="2">Uncharacterized protein</fullName>
    </submittedName>
</protein>
<comment type="caution">
    <text evidence="2">The sequence shown here is derived from an EMBL/GenBank/DDBJ whole genome shotgun (WGS) entry which is preliminary data.</text>
</comment>
<dbReference type="Proteomes" id="UP000887013">
    <property type="component" value="Unassembled WGS sequence"/>
</dbReference>
<dbReference type="EMBL" id="BMAW01051129">
    <property type="protein sequence ID" value="GFS78752.1"/>
    <property type="molecule type" value="Genomic_DNA"/>
</dbReference>
<evidence type="ECO:0000313" key="3">
    <source>
        <dbReference type="Proteomes" id="UP000887013"/>
    </source>
</evidence>